<organism evidence="1 2">
    <name type="scientific">Pseudoalteromonas obscura</name>
    <dbReference type="NCBI Taxonomy" id="3048491"/>
    <lineage>
        <taxon>Bacteria</taxon>
        <taxon>Pseudomonadati</taxon>
        <taxon>Pseudomonadota</taxon>
        <taxon>Gammaproteobacteria</taxon>
        <taxon>Alteromonadales</taxon>
        <taxon>Pseudoalteromonadaceae</taxon>
        <taxon>Pseudoalteromonas</taxon>
    </lineage>
</organism>
<sequence length="199" mass="22443">MIQTLYFIRHTETTQSGMLLGKTDPPLTSTSHQQLLTIFDSLPKPDRVISSPKLRCLAPAQAYAEKSGLALSIKSELQEMDFGLWDGKSYDWLWQNATDPSIGEFWQNPWDIAVPEGESMITFNNRIASWWQTFTADRTDDTVLVVTHGGVIKQLLALWLELPKGVSSHLNCFEVGYGCVVKVTVFYDEVGKAWPKVVF</sequence>
<dbReference type="SUPFAM" id="SSF53254">
    <property type="entry name" value="Phosphoglycerate mutase-like"/>
    <property type="match status" value="1"/>
</dbReference>
<gene>
    <name evidence="1" type="ORF">QNM18_15635</name>
</gene>
<protein>
    <submittedName>
        <fullName evidence="1">Histidine phosphatase family protein</fullName>
    </submittedName>
</protein>
<comment type="caution">
    <text evidence="1">The sequence shown here is derived from an EMBL/GenBank/DDBJ whole genome shotgun (WGS) entry which is preliminary data.</text>
</comment>
<name>A0ABT7EN60_9GAMM</name>
<evidence type="ECO:0000313" key="2">
    <source>
        <dbReference type="Proteomes" id="UP001231915"/>
    </source>
</evidence>
<dbReference type="RefSeq" id="WP_284137742.1">
    <property type="nucleotide sequence ID" value="NZ_JASJUT010000006.1"/>
</dbReference>
<dbReference type="CDD" id="cd07067">
    <property type="entry name" value="HP_PGM_like"/>
    <property type="match status" value="1"/>
</dbReference>
<accession>A0ABT7EN60</accession>
<dbReference type="EMBL" id="JASJUT010000006">
    <property type="protein sequence ID" value="MDK2596481.1"/>
    <property type="molecule type" value="Genomic_DNA"/>
</dbReference>
<dbReference type="Proteomes" id="UP001231915">
    <property type="component" value="Unassembled WGS sequence"/>
</dbReference>
<keyword evidence="2" id="KW-1185">Reference proteome</keyword>
<dbReference type="PANTHER" id="PTHR48100">
    <property type="entry name" value="BROAD-SPECIFICITY PHOSPHATASE YOR283W-RELATED"/>
    <property type="match status" value="1"/>
</dbReference>
<proteinExistence type="predicted"/>
<dbReference type="InterPro" id="IPR029033">
    <property type="entry name" value="His_PPase_superfam"/>
</dbReference>
<reference evidence="1 2" key="1">
    <citation type="submission" date="2023-05" db="EMBL/GenBank/DDBJ databases">
        <title>Pseudoalteromonas ardens sp. nov., Pseudoalteromonas obscura sp. nov., and Pseudoalteromonas umbrosa sp. nov., isolated from the coral Montipora capitata.</title>
        <authorList>
            <person name="Thomas E.M."/>
            <person name="Smith E.M."/>
            <person name="Papke E."/>
            <person name="Shlafstein M.D."/>
            <person name="Oline D.K."/>
            <person name="Videau P."/>
            <person name="Saw J.H."/>
            <person name="Strangman W.K."/>
            <person name="Ushijima B."/>
        </authorList>
    </citation>
    <scope>NUCLEOTIDE SEQUENCE [LARGE SCALE GENOMIC DNA]</scope>
    <source>
        <strain evidence="1 2">P94</strain>
    </source>
</reference>
<dbReference type="Pfam" id="PF00300">
    <property type="entry name" value="His_Phos_1"/>
    <property type="match status" value="1"/>
</dbReference>
<evidence type="ECO:0000313" key="1">
    <source>
        <dbReference type="EMBL" id="MDK2596481.1"/>
    </source>
</evidence>
<dbReference type="InterPro" id="IPR013078">
    <property type="entry name" value="His_Pase_superF_clade-1"/>
</dbReference>
<dbReference type="Gene3D" id="3.40.50.1240">
    <property type="entry name" value="Phosphoglycerate mutase-like"/>
    <property type="match status" value="1"/>
</dbReference>
<dbReference type="PANTHER" id="PTHR48100:SF1">
    <property type="entry name" value="HISTIDINE PHOSPHATASE FAMILY PROTEIN-RELATED"/>
    <property type="match status" value="1"/>
</dbReference>
<dbReference type="SMART" id="SM00855">
    <property type="entry name" value="PGAM"/>
    <property type="match status" value="1"/>
</dbReference>
<dbReference type="InterPro" id="IPR050275">
    <property type="entry name" value="PGM_Phosphatase"/>
</dbReference>